<name>A0A4U0S8R6_9ACTN</name>
<comment type="similarity">
    <text evidence="1 5">Belongs to the peptidase S8 family.</text>
</comment>
<feature type="region of interest" description="Disordered" evidence="6">
    <location>
        <begin position="385"/>
        <end position="443"/>
    </location>
</feature>
<feature type="compositionally biased region" description="Gly residues" evidence="6">
    <location>
        <begin position="390"/>
        <end position="403"/>
    </location>
</feature>
<feature type="compositionally biased region" description="Low complexity" evidence="6">
    <location>
        <begin position="343"/>
        <end position="352"/>
    </location>
</feature>
<dbReference type="PANTHER" id="PTHR43806">
    <property type="entry name" value="PEPTIDASE S8"/>
    <property type="match status" value="1"/>
</dbReference>
<feature type="compositionally biased region" description="Polar residues" evidence="6">
    <location>
        <begin position="331"/>
        <end position="342"/>
    </location>
</feature>
<sequence>MRTLHVAGGVVLAGVLVLASAPVASADQTRKDQWPLEAFDAAAIWKISKGKGVTVAVIDDGVNAQHIDLKGSVLTGKDFIDGGSTAPASGDSHGTQMASIIAGHGHGSGGQDGVMGLAPEAKILPIRDDGTGGGDAGAPIRYAVDHGASVINISMAGPHESPDQDEAIAYALGHDVLVVAGTGNDGTGPNRPLYPASYPGVLAVGGVKNSGLIWESSNYGPSVLVTAPATYIVSAGGKTNSSYRSGTGTSDATAFVSAAAALLRSKFPHLTAGQIVSRLTKTAGLPAGEKGLSLPDEHYGYGFIQPLAALTKDIPAGSKYGPLSVPASLKTPSVSATPDGTTSGQDSASSESSSKHTLIVAALGLGALVVLGLIIFMIVKISRRNKGDRNNGGGPGAPGGFGPTPGYPPYGQQPPQQHNPYAQPQSNPYQQPTQAPGQWPNQQ</sequence>
<feature type="active site" description="Charge relay system" evidence="5">
    <location>
        <position position="93"/>
    </location>
</feature>
<accession>A0A4U0S8R6</accession>
<evidence type="ECO:0000256" key="3">
    <source>
        <dbReference type="ARBA" id="ARBA00022801"/>
    </source>
</evidence>
<feature type="transmembrane region" description="Helical" evidence="7">
    <location>
        <begin position="358"/>
        <end position="379"/>
    </location>
</feature>
<dbReference type="GO" id="GO:0006508">
    <property type="term" value="P:proteolysis"/>
    <property type="evidence" value="ECO:0007669"/>
    <property type="project" value="UniProtKB-KW"/>
</dbReference>
<reference evidence="10 11" key="1">
    <citation type="submission" date="2019-04" db="EMBL/GenBank/DDBJ databases">
        <title>Streptomyces oryziradicis sp. nov., a novel actinomycete isolated from rhizosphere soil of rice (Oryza sativa L.).</title>
        <authorList>
            <person name="Li C."/>
        </authorList>
    </citation>
    <scope>NUCLEOTIDE SEQUENCE [LARGE SCALE GENOMIC DNA]</scope>
    <source>
        <strain evidence="10 11">NEAU-C40</strain>
    </source>
</reference>
<evidence type="ECO:0000256" key="2">
    <source>
        <dbReference type="ARBA" id="ARBA00022670"/>
    </source>
</evidence>
<dbReference type="PROSITE" id="PS51892">
    <property type="entry name" value="SUBTILASE"/>
    <property type="match status" value="1"/>
</dbReference>
<dbReference type="OrthoDB" id="9798386at2"/>
<evidence type="ECO:0000256" key="1">
    <source>
        <dbReference type="ARBA" id="ARBA00011073"/>
    </source>
</evidence>
<dbReference type="Pfam" id="PF00082">
    <property type="entry name" value="Peptidase_S8"/>
    <property type="match status" value="1"/>
</dbReference>
<keyword evidence="8" id="KW-0732">Signal</keyword>
<dbReference type="GO" id="GO:0004252">
    <property type="term" value="F:serine-type endopeptidase activity"/>
    <property type="evidence" value="ECO:0007669"/>
    <property type="project" value="UniProtKB-UniRule"/>
</dbReference>
<feature type="region of interest" description="Disordered" evidence="6">
    <location>
        <begin position="331"/>
        <end position="352"/>
    </location>
</feature>
<dbReference type="Gene3D" id="3.40.50.200">
    <property type="entry name" value="Peptidase S8/S53 domain"/>
    <property type="match status" value="1"/>
</dbReference>
<evidence type="ECO:0000313" key="10">
    <source>
        <dbReference type="EMBL" id="TKA04617.1"/>
    </source>
</evidence>
<dbReference type="Proteomes" id="UP000305778">
    <property type="component" value="Unassembled WGS sequence"/>
</dbReference>
<feature type="compositionally biased region" description="Polar residues" evidence="6">
    <location>
        <begin position="422"/>
        <end position="443"/>
    </location>
</feature>
<dbReference type="InterPro" id="IPR023827">
    <property type="entry name" value="Peptidase_S8_Asp-AS"/>
</dbReference>
<evidence type="ECO:0000256" key="5">
    <source>
        <dbReference type="PROSITE-ProRule" id="PRU01240"/>
    </source>
</evidence>
<dbReference type="InterPro" id="IPR015500">
    <property type="entry name" value="Peptidase_S8_subtilisin-rel"/>
</dbReference>
<keyword evidence="7" id="KW-1133">Transmembrane helix</keyword>
<feature type="signal peptide" evidence="8">
    <location>
        <begin position="1"/>
        <end position="26"/>
    </location>
</feature>
<evidence type="ECO:0000259" key="9">
    <source>
        <dbReference type="Pfam" id="PF00082"/>
    </source>
</evidence>
<evidence type="ECO:0000256" key="8">
    <source>
        <dbReference type="SAM" id="SignalP"/>
    </source>
</evidence>
<feature type="domain" description="Peptidase S8/S53" evidence="9">
    <location>
        <begin position="50"/>
        <end position="302"/>
    </location>
</feature>
<feature type="active site" description="Charge relay system" evidence="5">
    <location>
        <position position="250"/>
    </location>
</feature>
<organism evidence="10 11">
    <name type="scientific">Actinacidiphila oryziradicis</name>
    <dbReference type="NCBI Taxonomy" id="2571141"/>
    <lineage>
        <taxon>Bacteria</taxon>
        <taxon>Bacillati</taxon>
        <taxon>Actinomycetota</taxon>
        <taxon>Actinomycetes</taxon>
        <taxon>Kitasatosporales</taxon>
        <taxon>Streptomycetaceae</taxon>
        <taxon>Actinacidiphila</taxon>
    </lineage>
</organism>
<keyword evidence="3 5" id="KW-0378">Hydrolase</keyword>
<dbReference type="PANTHER" id="PTHR43806:SF11">
    <property type="entry name" value="CEREVISIN-RELATED"/>
    <property type="match status" value="1"/>
</dbReference>
<evidence type="ECO:0000256" key="6">
    <source>
        <dbReference type="SAM" id="MobiDB-lite"/>
    </source>
</evidence>
<keyword evidence="11" id="KW-1185">Reference proteome</keyword>
<dbReference type="InterPro" id="IPR036852">
    <property type="entry name" value="Peptidase_S8/S53_dom_sf"/>
</dbReference>
<feature type="active site" description="Charge relay system" evidence="5">
    <location>
        <position position="59"/>
    </location>
</feature>
<keyword evidence="4 5" id="KW-0720">Serine protease</keyword>
<evidence type="ECO:0000256" key="4">
    <source>
        <dbReference type="ARBA" id="ARBA00022825"/>
    </source>
</evidence>
<dbReference type="SUPFAM" id="SSF52743">
    <property type="entry name" value="Subtilisin-like"/>
    <property type="match status" value="1"/>
</dbReference>
<evidence type="ECO:0000313" key="11">
    <source>
        <dbReference type="Proteomes" id="UP000305778"/>
    </source>
</evidence>
<keyword evidence="7" id="KW-0812">Transmembrane</keyword>
<dbReference type="PROSITE" id="PS00136">
    <property type="entry name" value="SUBTILASE_ASP"/>
    <property type="match status" value="1"/>
</dbReference>
<dbReference type="InterPro" id="IPR000209">
    <property type="entry name" value="Peptidase_S8/S53_dom"/>
</dbReference>
<dbReference type="PRINTS" id="PR00723">
    <property type="entry name" value="SUBTILISIN"/>
</dbReference>
<evidence type="ECO:0000256" key="7">
    <source>
        <dbReference type="SAM" id="Phobius"/>
    </source>
</evidence>
<keyword evidence="7" id="KW-0472">Membrane</keyword>
<dbReference type="InterPro" id="IPR050131">
    <property type="entry name" value="Peptidase_S8_subtilisin-like"/>
</dbReference>
<dbReference type="EMBL" id="SUMC01000051">
    <property type="protein sequence ID" value="TKA04617.1"/>
    <property type="molecule type" value="Genomic_DNA"/>
</dbReference>
<keyword evidence="2 5" id="KW-0645">Protease</keyword>
<protein>
    <submittedName>
        <fullName evidence="10">Type VII secretion-associated serine protease mycosin</fullName>
    </submittedName>
</protein>
<gene>
    <name evidence="10" type="ORF">FCI23_35620</name>
</gene>
<feature type="chain" id="PRO_5021002501" evidence="8">
    <location>
        <begin position="27"/>
        <end position="443"/>
    </location>
</feature>
<comment type="caution">
    <text evidence="10">The sequence shown here is derived from an EMBL/GenBank/DDBJ whole genome shotgun (WGS) entry which is preliminary data.</text>
</comment>
<dbReference type="AlphaFoldDB" id="A0A4U0S8R6"/>
<proteinExistence type="inferred from homology"/>